<sequence length="105" mass="11660">MSTVCTNYWCYFKGNPTQVMKPPADTIQPMATVSPGSCVPPCKKLVNGVAAVFFTTLEWCSCVYTGTIDDTDDDTNHLPLIRSNEHLPHQQQIMGQAAQKIKIRD</sequence>
<dbReference type="AlphaFoldDB" id="A0A1S8AE22"/>
<dbReference type="EMBL" id="GFAY01000338">
    <property type="protein sequence ID" value="JAV45312.1"/>
    <property type="molecule type" value="Transcribed_RNA"/>
</dbReference>
<dbReference type="PANTHER" id="PTHR34061">
    <property type="entry name" value="PROTEIN, PUTATIVE-RELATED"/>
    <property type="match status" value="1"/>
</dbReference>
<proteinExistence type="predicted"/>
<dbReference type="PANTHER" id="PTHR34061:SF2">
    <property type="entry name" value="PROTEIN, PUTATIVE-RELATED"/>
    <property type="match status" value="1"/>
</dbReference>
<accession>A0A1S8AE22</accession>
<protein>
    <submittedName>
        <fullName evidence="1">Uncharacterized protein</fullName>
    </submittedName>
</protein>
<name>A0A1S8AE22_CITLI</name>
<evidence type="ECO:0000313" key="1">
    <source>
        <dbReference type="EMBL" id="JAV45312.1"/>
    </source>
</evidence>
<organism evidence="1">
    <name type="scientific">Citrus limon</name>
    <name type="common">Lemon</name>
    <name type="synonym">Citrus medica var. limon</name>
    <dbReference type="NCBI Taxonomy" id="2708"/>
    <lineage>
        <taxon>Eukaryota</taxon>
        <taxon>Viridiplantae</taxon>
        <taxon>Streptophyta</taxon>
        <taxon>Embryophyta</taxon>
        <taxon>Tracheophyta</taxon>
        <taxon>Spermatophyta</taxon>
        <taxon>Magnoliopsida</taxon>
        <taxon>eudicotyledons</taxon>
        <taxon>Gunneridae</taxon>
        <taxon>Pentapetalae</taxon>
        <taxon>rosids</taxon>
        <taxon>malvids</taxon>
        <taxon>Sapindales</taxon>
        <taxon>Rutaceae</taxon>
        <taxon>Aurantioideae</taxon>
        <taxon>Citrus</taxon>
    </lineage>
</organism>
<reference evidence="1" key="1">
    <citation type="submission" date="2016-12" db="EMBL/GenBank/DDBJ databases">
        <title>Transcriptomic, proteomic, and metabolomic analysis of Citrus limon response to graft inoculation by Candidatus Liberibacter asiaticus.</title>
        <authorList>
            <person name="Ramsey J."/>
            <person name="Chin E."/>
            <person name="Chavez J."/>
            <person name="Saha S."/>
            <person name="Mischuk D."/>
            <person name="Mahoney J."/>
            <person name="Mohr J."/>
            <person name="Robison F."/>
            <person name="Godfrey K."/>
            <person name="Levesque C."/>
            <person name="Foster L."/>
            <person name="Xu Y."/>
            <person name="Strickler S."/>
            <person name="Fernandez-Pozo N."/>
            <person name="Polek M.L."/>
            <person name="Giovannoni J."/>
            <person name="Mueller L.A."/>
            <person name="Slupsky C."/>
            <person name="Bruce J."/>
            <person name="Cilia M."/>
        </authorList>
    </citation>
    <scope>NUCLEOTIDE SEQUENCE</scope>
</reference>